<organism evidence="2 3">
    <name type="scientific">Dipteronia sinensis</name>
    <dbReference type="NCBI Taxonomy" id="43782"/>
    <lineage>
        <taxon>Eukaryota</taxon>
        <taxon>Viridiplantae</taxon>
        <taxon>Streptophyta</taxon>
        <taxon>Embryophyta</taxon>
        <taxon>Tracheophyta</taxon>
        <taxon>Spermatophyta</taxon>
        <taxon>Magnoliopsida</taxon>
        <taxon>eudicotyledons</taxon>
        <taxon>Gunneridae</taxon>
        <taxon>Pentapetalae</taxon>
        <taxon>rosids</taxon>
        <taxon>malvids</taxon>
        <taxon>Sapindales</taxon>
        <taxon>Sapindaceae</taxon>
        <taxon>Hippocastanoideae</taxon>
        <taxon>Acereae</taxon>
        <taxon>Dipteronia</taxon>
    </lineage>
</organism>
<proteinExistence type="predicted"/>
<dbReference type="Proteomes" id="UP001281410">
    <property type="component" value="Unassembled WGS sequence"/>
</dbReference>
<comment type="caution">
    <text evidence="2">The sequence shown here is derived from an EMBL/GenBank/DDBJ whole genome shotgun (WGS) entry which is preliminary data.</text>
</comment>
<dbReference type="InterPro" id="IPR044730">
    <property type="entry name" value="RNase_H-like_dom_plant"/>
</dbReference>
<gene>
    <name evidence="2" type="ORF">Dsin_001205</name>
</gene>
<dbReference type="Gene3D" id="3.30.420.10">
    <property type="entry name" value="Ribonuclease H-like superfamily/Ribonuclease H"/>
    <property type="match status" value="1"/>
</dbReference>
<evidence type="ECO:0000313" key="3">
    <source>
        <dbReference type="Proteomes" id="UP001281410"/>
    </source>
</evidence>
<reference evidence="2" key="1">
    <citation type="journal article" date="2023" name="Plant J.">
        <title>Genome sequences and population genomics provide insights into the demographic history, inbreeding, and mutation load of two 'living fossil' tree species of Dipteronia.</title>
        <authorList>
            <person name="Feng Y."/>
            <person name="Comes H.P."/>
            <person name="Chen J."/>
            <person name="Zhu S."/>
            <person name="Lu R."/>
            <person name="Zhang X."/>
            <person name="Li P."/>
            <person name="Qiu J."/>
            <person name="Olsen K.M."/>
            <person name="Qiu Y."/>
        </authorList>
    </citation>
    <scope>NUCLEOTIDE SEQUENCE</scope>
    <source>
        <strain evidence="2">NBL</strain>
    </source>
</reference>
<dbReference type="InterPro" id="IPR053151">
    <property type="entry name" value="RNase_H-like"/>
</dbReference>
<evidence type="ECO:0000313" key="2">
    <source>
        <dbReference type="EMBL" id="KAK3229324.1"/>
    </source>
</evidence>
<dbReference type="PANTHER" id="PTHR47723:SF22">
    <property type="entry name" value="RNASE H TYPE-1 DOMAIN-CONTAINING PROTEIN"/>
    <property type="match status" value="1"/>
</dbReference>
<dbReference type="CDD" id="cd06222">
    <property type="entry name" value="RNase_H_like"/>
    <property type="match status" value="1"/>
</dbReference>
<dbReference type="Pfam" id="PF13456">
    <property type="entry name" value="RVT_3"/>
    <property type="match status" value="1"/>
</dbReference>
<dbReference type="EMBL" id="JANJYJ010000001">
    <property type="protein sequence ID" value="KAK3229324.1"/>
    <property type="molecule type" value="Genomic_DNA"/>
</dbReference>
<sequence length="517" mass="58363">MMKGAEFGREGIHITHLQFADDTMLFIQPKEEYLLNARRILRCFEMASGLKLNFKKSCVRNFFWGGGSEKKKIHPIKWEVLSKSKEKGGVGIGSILVKNKGLLAKWAWRFGSEEVSLWKRVIGTKYGVSNDLLRWDWNCGTSRSDMVKAVGSLFQQGTLTARVLEEGLRVVVGRGDKARLWEDILVEGTPLRTAFPRIYILAVKKSGKCLEEVYPGERVNFGGVWYGVYPPKVELFVWQLLHGRILVKEVLCRFGMVLDGNGVNVVLSRSLIEWWTGLVGLCHSIKSERAWRVLFFAVTWTIWETRNNKIFKDGEVNAAHAEDMIRFRVAWWFKFLSGGSTDPVTLILLNIADHCTDSKKRKFPNRLEWFPPNKDVLKFNVDGAARETVGPAGIGGVLRNYQGKVCCIFSEHIGIHDAITAEVWAIARACEIIKNRPELSGKTIVIVSDSQVAVSWINDDDRGSSVHTQTITDIRNALGSRGRSSIVFSPREFNSLADNLAKKGSRSVRDLLTWSDL</sequence>
<keyword evidence="3" id="KW-1185">Reference proteome</keyword>
<dbReference type="SUPFAM" id="SSF53098">
    <property type="entry name" value="Ribonuclease H-like"/>
    <property type="match status" value="1"/>
</dbReference>
<evidence type="ECO:0000259" key="1">
    <source>
        <dbReference type="Pfam" id="PF13456"/>
    </source>
</evidence>
<dbReference type="AlphaFoldDB" id="A0AAE0B551"/>
<dbReference type="GO" id="GO:0004523">
    <property type="term" value="F:RNA-DNA hybrid ribonuclease activity"/>
    <property type="evidence" value="ECO:0007669"/>
    <property type="project" value="InterPro"/>
</dbReference>
<accession>A0AAE0B551</accession>
<protein>
    <recommendedName>
        <fullName evidence="1">RNase H type-1 domain-containing protein</fullName>
    </recommendedName>
</protein>
<dbReference type="PANTHER" id="PTHR47723">
    <property type="entry name" value="OS05G0353850 PROTEIN"/>
    <property type="match status" value="1"/>
</dbReference>
<name>A0AAE0B551_9ROSI</name>
<dbReference type="GO" id="GO:0003676">
    <property type="term" value="F:nucleic acid binding"/>
    <property type="evidence" value="ECO:0007669"/>
    <property type="project" value="InterPro"/>
</dbReference>
<dbReference type="InterPro" id="IPR002156">
    <property type="entry name" value="RNaseH_domain"/>
</dbReference>
<dbReference type="InterPro" id="IPR036397">
    <property type="entry name" value="RNaseH_sf"/>
</dbReference>
<feature type="domain" description="RNase H type-1" evidence="1">
    <location>
        <begin position="380"/>
        <end position="503"/>
    </location>
</feature>
<dbReference type="InterPro" id="IPR012337">
    <property type="entry name" value="RNaseH-like_sf"/>
</dbReference>